<dbReference type="OrthoDB" id="574459at2"/>
<evidence type="ECO:0000256" key="2">
    <source>
        <dbReference type="ARBA" id="ARBA00023008"/>
    </source>
</evidence>
<dbReference type="InterPro" id="IPR052721">
    <property type="entry name" value="ET_Amicyanin"/>
</dbReference>
<keyword evidence="2" id="KW-0186">Copper</keyword>
<evidence type="ECO:0000313" key="6">
    <source>
        <dbReference type="Proteomes" id="UP000222056"/>
    </source>
</evidence>
<evidence type="ECO:0000256" key="1">
    <source>
        <dbReference type="ARBA" id="ARBA00022723"/>
    </source>
</evidence>
<dbReference type="Pfam" id="PF00127">
    <property type="entry name" value="Copper-bind"/>
    <property type="match status" value="1"/>
</dbReference>
<organism evidence="5 6">
    <name type="scientific">Thermoleophilum album</name>
    <dbReference type="NCBI Taxonomy" id="29539"/>
    <lineage>
        <taxon>Bacteria</taxon>
        <taxon>Bacillati</taxon>
        <taxon>Actinomycetota</taxon>
        <taxon>Thermoleophilia</taxon>
        <taxon>Thermoleophilales</taxon>
        <taxon>Thermoleophilaceae</taxon>
        <taxon>Thermoleophilum</taxon>
    </lineage>
</organism>
<accession>A0A1H6FKY5</accession>
<reference evidence="6" key="1">
    <citation type="submission" date="2016-10" db="EMBL/GenBank/DDBJ databases">
        <authorList>
            <person name="Varghese N."/>
            <person name="Submissions S."/>
        </authorList>
    </citation>
    <scope>NUCLEOTIDE SEQUENCE [LARGE SCALE GENOMIC DNA]</scope>
    <source>
        <strain evidence="6">ATCC 35263</strain>
    </source>
</reference>
<dbReference type="Gene3D" id="2.60.40.420">
    <property type="entry name" value="Cupredoxins - blue copper proteins"/>
    <property type="match status" value="1"/>
</dbReference>
<name>A0A1H6FKY5_THEAL</name>
<evidence type="ECO:0000256" key="3">
    <source>
        <dbReference type="SAM" id="MobiDB-lite"/>
    </source>
</evidence>
<dbReference type="PANTHER" id="PTHR36507:SF1">
    <property type="entry name" value="BLL1555 PROTEIN"/>
    <property type="match status" value="1"/>
</dbReference>
<feature type="domain" description="Blue (type 1) copper" evidence="4">
    <location>
        <begin position="55"/>
        <end position="139"/>
    </location>
</feature>
<evidence type="ECO:0000313" key="5">
    <source>
        <dbReference type="EMBL" id="SEH10870.1"/>
    </source>
</evidence>
<dbReference type="STRING" id="29539.SAMN02745716_0581"/>
<dbReference type="Proteomes" id="UP000222056">
    <property type="component" value="Unassembled WGS sequence"/>
</dbReference>
<feature type="region of interest" description="Disordered" evidence="3">
    <location>
        <begin position="29"/>
        <end position="50"/>
    </location>
</feature>
<dbReference type="InterPro" id="IPR000923">
    <property type="entry name" value="BlueCu_1"/>
</dbReference>
<protein>
    <submittedName>
        <fullName evidence="5">Plastocyanin</fullName>
    </submittedName>
</protein>
<dbReference type="SUPFAM" id="SSF49503">
    <property type="entry name" value="Cupredoxins"/>
    <property type="match status" value="1"/>
</dbReference>
<dbReference type="AlphaFoldDB" id="A0A1H6FKY5"/>
<keyword evidence="6" id="KW-1185">Reference proteome</keyword>
<dbReference type="PROSITE" id="PS51257">
    <property type="entry name" value="PROKAR_LIPOPROTEIN"/>
    <property type="match status" value="1"/>
</dbReference>
<evidence type="ECO:0000259" key="4">
    <source>
        <dbReference type="Pfam" id="PF00127"/>
    </source>
</evidence>
<dbReference type="PANTHER" id="PTHR36507">
    <property type="entry name" value="BLL1555 PROTEIN"/>
    <property type="match status" value="1"/>
</dbReference>
<dbReference type="EMBL" id="FNWJ01000001">
    <property type="protein sequence ID" value="SEH10870.1"/>
    <property type="molecule type" value="Genomic_DNA"/>
</dbReference>
<dbReference type="GO" id="GO:0005507">
    <property type="term" value="F:copper ion binding"/>
    <property type="evidence" value="ECO:0007669"/>
    <property type="project" value="InterPro"/>
</dbReference>
<dbReference type="InterPro" id="IPR008972">
    <property type="entry name" value="Cupredoxin"/>
</dbReference>
<proteinExistence type="predicted"/>
<sequence>MSWSKSQRFKLTLAIGAVLLVGAGCGGGGGGGGGEANKSKPAASGQSVRSGTVVISMKNIRFQPDKVTVARGTKIVWMNDDSVAHDVHKTSGPGPNFASGPAGGMKPGDKYELRFTTPGTIKYVCKVHQPYMAGEITVK</sequence>
<dbReference type="GO" id="GO:0009055">
    <property type="term" value="F:electron transfer activity"/>
    <property type="evidence" value="ECO:0007669"/>
    <property type="project" value="InterPro"/>
</dbReference>
<gene>
    <name evidence="5" type="ORF">SAMN02745716_0581</name>
</gene>
<keyword evidence="1" id="KW-0479">Metal-binding</keyword>
<dbReference type="RefSeq" id="WP_093116056.1">
    <property type="nucleotide sequence ID" value="NZ_FNWJ01000001.1"/>
</dbReference>